<proteinExistence type="predicted"/>
<gene>
    <name evidence="2" type="ORF">PLEPLA_LOCUS26034</name>
</gene>
<protein>
    <submittedName>
        <fullName evidence="2">Uncharacterized protein</fullName>
    </submittedName>
</protein>
<accession>A0A9N7UWH2</accession>
<organism evidence="2 3">
    <name type="scientific">Pleuronectes platessa</name>
    <name type="common">European plaice</name>
    <dbReference type="NCBI Taxonomy" id="8262"/>
    <lineage>
        <taxon>Eukaryota</taxon>
        <taxon>Metazoa</taxon>
        <taxon>Chordata</taxon>
        <taxon>Craniata</taxon>
        <taxon>Vertebrata</taxon>
        <taxon>Euteleostomi</taxon>
        <taxon>Actinopterygii</taxon>
        <taxon>Neopterygii</taxon>
        <taxon>Teleostei</taxon>
        <taxon>Neoteleostei</taxon>
        <taxon>Acanthomorphata</taxon>
        <taxon>Carangaria</taxon>
        <taxon>Pleuronectiformes</taxon>
        <taxon>Pleuronectoidei</taxon>
        <taxon>Pleuronectidae</taxon>
        <taxon>Pleuronectes</taxon>
    </lineage>
</organism>
<sequence length="174" mass="19131">MEAFISCEVAAVTAATLPATRPSPTTLLPIGPPGGSTPEGTQQVSDCIRLQSDFNYWFTNFDCSEATALSLCHQDEWTSCSPFQNNMLHLASLHTHTALHRHTWELPSNHSPSTQLQGYDQVSTHHGITPKEPHLEEKGTPTYTRKLHQSDVPSKTHSPHADSEAVSISVSDYK</sequence>
<dbReference type="EMBL" id="CADEAL010002112">
    <property type="protein sequence ID" value="CAB1438073.1"/>
    <property type="molecule type" value="Genomic_DNA"/>
</dbReference>
<feature type="compositionally biased region" description="Basic and acidic residues" evidence="1">
    <location>
        <begin position="129"/>
        <end position="139"/>
    </location>
</feature>
<keyword evidence="3" id="KW-1185">Reference proteome</keyword>
<feature type="region of interest" description="Disordered" evidence="1">
    <location>
        <begin position="124"/>
        <end position="174"/>
    </location>
</feature>
<dbReference type="Proteomes" id="UP001153269">
    <property type="component" value="Unassembled WGS sequence"/>
</dbReference>
<feature type="region of interest" description="Disordered" evidence="1">
    <location>
        <begin position="21"/>
        <end position="43"/>
    </location>
</feature>
<dbReference type="AlphaFoldDB" id="A0A9N7UWH2"/>
<evidence type="ECO:0000313" key="2">
    <source>
        <dbReference type="EMBL" id="CAB1438073.1"/>
    </source>
</evidence>
<comment type="caution">
    <text evidence="2">The sequence shown here is derived from an EMBL/GenBank/DDBJ whole genome shotgun (WGS) entry which is preliminary data.</text>
</comment>
<evidence type="ECO:0000313" key="3">
    <source>
        <dbReference type="Proteomes" id="UP001153269"/>
    </source>
</evidence>
<name>A0A9N7UWH2_PLEPL</name>
<evidence type="ECO:0000256" key="1">
    <source>
        <dbReference type="SAM" id="MobiDB-lite"/>
    </source>
</evidence>
<reference evidence="2" key="1">
    <citation type="submission" date="2020-03" db="EMBL/GenBank/DDBJ databases">
        <authorList>
            <person name="Weist P."/>
        </authorList>
    </citation>
    <scope>NUCLEOTIDE SEQUENCE</scope>
</reference>